<proteinExistence type="predicted"/>
<feature type="transmembrane region" description="Helical" evidence="1">
    <location>
        <begin position="139"/>
        <end position="159"/>
    </location>
</feature>
<sequence>MSMWKAVTLRLIFSLILGMLAGWAVSEISYQLLKDPNARDQARRIELVIPPGTAERVAAGEPVLSLPEKMTFVEGDLLVVKNLDSVSHQLGPVWVPPQSSGVLEVGKASTYQYTCTFQTSRLFGIEVKPNLTVETRIQGVLLMGLPSAAMLGLYSFLIFPIRAKEGTSA</sequence>
<keyword evidence="1" id="KW-1133">Transmembrane helix</keyword>
<keyword evidence="3" id="KW-1185">Reference proteome</keyword>
<keyword evidence="1" id="KW-0812">Transmembrane</keyword>
<dbReference type="KEGG" id="atm:ANT_05260"/>
<dbReference type="AlphaFoldDB" id="E8N115"/>
<dbReference type="STRING" id="926569.ANT_05260"/>
<name>E8N115_ANATU</name>
<dbReference type="HOGENOM" id="CLU_1575259_0_0_0"/>
<evidence type="ECO:0000313" key="2">
    <source>
        <dbReference type="EMBL" id="BAJ62560.1"/>
    </source>
</evidence>
<dbReference type="EMBL" id="AP012029">
    <property type="protein sequence ID" value="BAJ62560.1"/>
    <property type="molecule type" value="Genomic_DNA"/>
</dbReference>
<organism evidence="2 3">
    <name type="scientific">Anaerolinea thermophila (strain DSM 14523 / JCM 11388 / NBRC 100420 / UNI-1)</name>
    <dbReference type="NCBI Taxonomy" id="926569"/>
    <lineage>
        <taxon>Bacteria</taxon>
        <taxon>Bacillati</taxon>
        <taxon>Chloroflexota</taxon>
        <taxon>Anaerolineae</taxon>
        <taxon>Anaerolineales</taxon>
        <taxon>Anaerolineaceae</taxon>
        <taxon>Anaerolinea</taxon>
    </lineage>
</organism>
<gene>
    <name evidence="2" type="ordered locus">ANT_05260</name>
</gene>
<dbReference type="Proteomes" id="UP000008922">
    <property type="component" value="Chromosome"/>
</dbReference>
<dbReference type="InParanoid" id="E8N115"/>
<evidence type="ECO:0000313" key="3">
    <source>
        <dbReference type="Proteomes" id="UP000008922"/>
    </source>
</evidence>
<reference evidence="2 3" key="1">
    <citation type="submission" date="2010-12" db="EMBL/GenBank/DDBJ databases">
        <title>Whole genome sequence of Anaerolinea thermophila UNI-1.</title>
        <authorList>
            <person name="Narita-Yamada S."/>
            <person name="Kishi E."/>
            <person name="Watanabe Y."/>
            <person name="Takasaki K."/>
            <person name="Ankai A."/>
            <person name="Oguchi A."/>
            <person name="Fukui S."/>
            <person name="Takahashi M."/>
            <person name="Yashiro I."/>
            <person name="Hosoyama A."/>
            <person name="Sekiguchi Y."/>
            <person name="Hanada S."/>
            <person name="Fujita N."/>
        </authorList>
    </citation>
    <scope>NUCLEOTIDE SEQUENCE [LARGE SCALE GENOMIC DNA]</scope>
    <source>
        <strain evidence="3">DSM 14523 / JCM 11388 / NBRC 100420 / UNI-1</strain>
    </source>
</reference>
<protein>
    <submittedName>
        <fullName evidence="2">Uncharacterized protein</fullName>
    </submittedName>
</protein>
<accession>E8N115</accession>
<keyword evidence="1" id="KW-0472">Membrane</keyword>
<evidence type="ECO:0000256" key="1">
    <source>
        <dbReference type="SAM" id="Phobius"/>
    </source>
</evidence>